<reference evidence="3 4" key="1">
    <citation type="journal article" date="2020" name="ISME J.">
        <title>Uncovering the hidden diversity of litter-decomposition mechanisms in mushroom-forming fungi.</title>
        <authorList>
            <person name="Floudas D."/>
            <person name="Bentzer J."/>
            <person name="Ahren D."/>
            <person name="Johansson T."/>
            <person name="Persson P."/>
            <person name="Tunlid A."/>
        </authorList>
    </citation>
    <scope>NUCLEOTIDE SEQUENCE [LARGE SCALE GENOMIC DNA]</scope>
    <source>
        <strain evidence="3 4">CBS 291.85</strain>
    </source>
</reference>
<evidence type="ECO:0000313" key="3">
    <source>
        <dbReference type="EMBL" id="KAF5340093.1"/>
    </source>
</evidence>
<dbReference type="EMBL" id="JAACJM010000179">
    <property type="protein sequence ID" value="KAF5340093.1"/>
    <property type="molecule type" value="Genomic_DNA"/>
</dbReference>
<evidence type="ECO:0000313" key="4">
    <source>
        <dbReference type="Proteomes" id="UP000559256"/>
    </source>
</evidence>
<comment type="caution">
    <text evidence="3">The sequence shown here is derived from an EMBL/GenBank/DDBJ whole genome shotgun (WGS) entry which is preliminary data.</text>
</comment>
<feature type="coiled-coil region" evidence="1">
    <location>
        <begin position="150"/>
        <end position="184"/>
    </location>
</feature>
<feature type="region of interest" description="Disordered" evidence="2">
    <location>
        <begin position="23"/>
        <end position="110"/>
    </location>
</feature>
<dbReference type="Proteomes" id="UP000559256">
    <property type="component" value="Unassembled WGS sequence"/>
</dbReference>
<proteinExistence type="predicted"/>
<evidence type="ECO:0000256" key="1">
    <source>
        <dbReference type="SAM" id="Coils"/>
    </source>
</evidence>
<protein>
    <submittedName>
        <fullName evidence="3">Uncharacterized protein</fullName>
    </submittedName>
</protein>
<keyword evidence="1" id="KW-0175">Coiled coil</keyword>
<keyword evidence="4" id="KW-1185">Reference proteome</keyword>
<name>A0A8H5FKV9_9AGAR</name>
<sequence length="223" mass="25807">MEFLQLDGQTFDQLLACGSIAGVDDSSGLEDQTVEDTTARYSIGKRKRDEQEGVQERPAQLRRSSRAATTSQRRSSDLTVYHFVKSPSHSRFSPSQDPEPMQQQRNMSSDDQEIVRLREENINLQPEIVAWLKRCCDDEGESETDNEQFRDEYKEREAQLKENIVRLEENIEDLQQDIQAYKSQQASLIWNTTVDIVTISVIGSLLHRSICQYFEDRTLPRDE</sequence>
<accession>A0A8H5FKV9</accession>
<gene>
    <name evidence="3" type="ORF">D9758_013175</name>
</gene>
<feature type="compositionally biased region" description="Polar residues" evidence="2">
    <location>
        <begin position="87"/>
        <end position="109"/>
    </location>
</feature>
<organism evidence="3 4">
    <name type="scientific">Tetrapyrgos nigripes</name>
    <dbReference type="NCBI Taxonomy" id="182062"/>
    <lineage>
        <taxon>Eukaryota</taxon>
        <taxon>Fungi</taxon>
        <taxon>Dikarya</taxon>
        <taxon>Basidiomycota</taxon>
        <taxon>Agaricomycotina</taxon>
        <taxon>Agaricomycetes</taxon>
        <taxon>Agaricomycetidae</taxon>
        <taxon>Agaricales</taxon>
        <taxon>Marasmiineae</taxon>
        <taxon>Marasmiaceae</taxon>
        <taxon>Tetrapyrgos</taxon>
    </lineage>
</organism>
<dbReference type="AlphaFoldDB" id="A0A8H5FKV9"/>
<evidence type="ECO:0000256" key="2">
    <source>
        <dbReference type="SAM" id="MobiDB-lite"/>
    </source>
</evidence>